<feature type="region of interest" description="Disordered" evidence="1">
    <location>
        <begin position="20"/>
        <end position="55"/>
    </location>
</feature>
<proteinExistence type="predicted"/>
<evidence type="ECO:0000313" key="2">
    <source>
        <dbReference type="EMBL" id="CDH44340.1"/>
    </source>
</evidence>
<accession>A0A7U7J3M7</accession>
<protein>
    <submittedName>
        <fullName evidence="2">Uncharacterized protein</fullName>
    </submittedName>
</protein>
<dbReference type="AlphaFoldDB" id="A0A7U7J3M7"/>
<feature type="compositionally biased region" description="Basic and acidic residues" evidence="1">
    <location>
        <begin position="33"/>
        <end position="49"/>
    </location>
</feature>
<comment type="caution">
    <text evidence="2">The sequence shown here is derived from an EMBL/GenBank/DDBJ whole genome shotgun (WGS) entry which is preliminary data.</text>
</comment>
<gene>
    <name evidence="2" type="ORF">BN874_1610014</name>
</gene>
<dbReference type="Proteomes" id="UP000019184">
    <property type="component" value="Unassembled WGS sequence"/>
</dbReference>
<sequence>MKHHGPVSKRLISALSTGGFSVAQANPHGGENPQRENEKELHRIERRDYSPGNPILEGLRRRASVEPDKHLSMHPALRAQYVMSSQLMPLLWLVRPVLPGVLPRTNNVSHVFLGGDIYNLSRNKWEVNC</sequence>
<organism evidence="2 3">
    <name type="scientific">Candidatus Contendobacter odensis Run_B_J11</name>
    <dbReference type="NCBI Taxonomy" id="1400861"/>
    <lineage>
        <taxon>Bacteria</taxon>
        <taxon>Pseudomonadati</taxon>
        <taxon>Pseudomonadota</taxon>
        <taxon>Gammaproteobacteria</taxon>
        <taxon>Candidatus Competibacteraceae</taxon>
        <taxon>Candidatus Contendibacter</taxon>
    </lineage>
</organism>
<reference evidence="2 3" key="1">
    <citation type="journal article" date="2014" name="ISME J.">
        <title>Candidatus Competibacter-lineage genomes retrieved from metagenomes reveal functional metabolic diversity.</title>
        <authorList>
            <person name="McIlroy S.J."/>
            <person name="Albertsen M."/>
            <person name="Andresen E.K."/>
            <person name="Saunders A.M."/>
            <person name="Kristiansen R."/>
            <person name="Stokholm-Bjerregaard M."/>
            <person name="Nielsen K.L."/>
            <person name="Nielsen P.H."/>
        </authorList>
    </citation>
    <scope>NUCLEOTIDE SEQUENCE [LARGE SCALE GENOMIC DNA]</scope>
    <source>
        <strain evidence="2 3">Run_B_J11</strain>
    </source>
</reference>
<dbReference type="EMBL" id="CBTK010000070">
    <property type="protein sequence ID" value="CDH44340.1"/>
    <property type="molecule type" value="Genomic_DNA"/>
</dbReference>
<name>A0A7U7J3M7_9GAMM</name>
<evidence type="ECO:0000313" key="3">
    <source>
        <dbReference type="Proteomes" id="UP000019184"/>
    </source>
</evidence>
<evidence type="ECO:0000256" key="1">
    <source>
        <dbReference type="SAM" id="MobiDB-lite"/>
    </source>
</evidence>
<keyword evidence="3" id="KW-1185">Reference proteome</keyword>